<evidence type="ECO:0000313" key="3">
    <source>
        <dbReference type="Proteomes" id="UP001428341"/>
    </source>
</evidence>
<dbReference type="Proteomes" id="UP001428341">
    <property type="component" value="Unassembled WGS sequence"/>
</dbReference>
<feature type="transmembrane region" description="Helical" evidence="1">
    <location>
        <begin position="88"/>
        <end position="115"/>
    </location>
</feature>
<proteinExistence type="predicted"/>
<name>A0AAP0QAP1_9ROSI</name>
<organism evidence="2 3">
    <name type="scientific">Citrus x changshan-huyou</name>
    <dbReference type="NCBI Taxonomy" id="2935761"/>
    <lineage>
        <taxon>Eukaryota</taxon>
        <taxon>Viridiplantae</taxon>
        <taxon>Streptophyta</taxon>
        <taxon>Embryophyta</taxon>
        <taxon>Tracheophyta</taxon>
        <taxon>Spermatophyta</taxon>
        <taxon>Magnoliopsida</taxon>
        <taxon>eudicotyledons</taxon>
        <taxon>Gunneridae</taxon>
        <taxon>Pentapetalae</taxon>
        <taxon>rosids</taxon>
        <taxon>malvids</taxon>
        <taxon>Sapindales</taxon>
        <taxon>Rutaceae</taxon>
        <taxon>Aurantioideae</taxon>
        <taxon>Citrus</taxon>
    </lineage>
</organism>
<sequence>MRAAHDSRLDGFDLAAAGRDFTWQQQIVISAVGSNRSRLVVAGCRLAGCGLRLPCSVVSLFVFVFVICEVVADRQRCAACGFYSSMCAAAYVTMCVWLSGWQLVTSVLVFCVCAVQQHDKFKFVSRDKFLSLFLSHPLSLQNLSKEAVMGDASHAFVHLHAMLVADKSISASPNSTFVKALQYKAGIYKQMPNSLINIQNAI</sequence>
<keyword evidence="3" id="KW-1185">Reference proteome</keyword>
<keyword evidence="1" id="KW-0812">Transmembrane</keyword>
<gene>
    <name evidence="2" type="ORF">WN944_028992</name>
</gene>
<accession>A0AAP0QAP1</accession>
<feature type="transmembrane region" description="Helical" evidence="1">
    <location>
        <begin position="53"/>
        <end position="72"/>
    </location>
</feature>
<evidence type="ECO:0000256" key="1">
    <source>
        <dbReference type="SAM" id="Phobius"/>
    </source>
</evidence>
<comment type="caution">
    <text evidence="2">The sequence shown here is derived from an EMBL/GenBank/DDBJ whole genome shotgun (WGS) entry which is preliminary data.</text>
</comment>
<reference evidence="2 3" key="1">
    <citation type="submission" date="2024-05" db="EMBL/GenBank/DDBJ databases">
        <title>Haplotype-resolved chromosome-level genome assembly of Huyou (Citrus changshanensis).</title>
        <authorList>
            <person name="Miao C."/>
            <person name="Chen W."/>
            <person name="Wu Y."/>
            <person name="Wang L."/>
            <person name="Zhao S."/>
            <person name="Grierson D."/>
            <person name="Xu C."/>
            <person name="Chen K."/>
        </authorList>
    </citation>
    <scope>NUCLEOTIDE SEQUENCE [LARGE SCALE GENOMIC DNA]</scope>
    <source>
        <strain evidence="2">01-14</strain>
        <tissue evidence="2">Leaf</tissue>
    </source>
</reference>
<dbReference type="EMBL" id="JBCGBO010000025">
    <property type="protein sequence ID" value="KAK9176973.1"/>
    <property type="molecule type" value="Genomic_DNA"/>
</dbReference>
<keyword evidence="1" id="KW-1133">Transmembrane helix</keyword>
<keyword evidence="1" id="KW-0472">Membrane</keyword>
<protein>
    <submittedName>
        <fullName evidence="2">Uncharacterized protein</fullName>
    </submittedName>
</protein>
<evidence type="ECO:0000313" key="2">
    <source>
        <dbReference type="EMBL" id="KAK9176973.1"/>
    </source>
</evidence>
<dbReference type="AlphaFoldDB" id="A0AAP0QAP1"/>